<name>B1L4T2_KORCO</name>
<gene>
    <name evidence="4" type="ordered locus">Kcr_0711</name>
</gene>
<dbReference type="SUPFAM" id="SSF55729">
    <property type="entry name" value="Acyl-CoA N-acyltransferases (Nat)"/>
    <property type="match status" value="1"/>
</dbReference>
<dbReference type="InterPro" id="IPR000182">
    <property type="entry name" value="GNAT_dom"/>
</dbReference>
<dbReference type="Pfam" id="PF00583">
    <property type="entry name" value="Acetyltransf_1"/>
    <property type="match status" value="1"/>
</dbReference>
<reference evidence="4 5" key="1">
    <citation type="journal article" date="2008" name="Proc. Natl. Acad. Sci. U.S.A.">
        <title>A korarchaeal genome reveals new insights into the evolution of the Archaea.</title>
        <authorList>
            <person name="Elkins J.G."/>
            <person name="Podar M."/>
            <person name="Graham D.E."/>
            <person name="Makarova K.S."/>
            <person name="Wolf Y."/>
            <person name="Randau L."/>
            <person name="Hedlund B.P."/>
            <person name="Brochier-Armanet C."/>
            <person name="Kunin V."/>
            <person name="Anderson I."/>
            <person name="Lapidus A."/>
            <person name="Goltsman E."/>
            <person name="Barry K."/>
            <person name="Koonin E.V."/>
            <person name="Hugenholtz P."/>
            <person name="Kyrpides N."/>
            <person name="Wanner G."/>
            <person name="Richardson P."/>
            <person name="Keller M."/>
            <person name="Stetter K.O."/>
        </authorList>
    </citation>
    <scope>NUCLEOTIDE SEQUENCE [LARGE SCALE GENOMIC DNA]</scope>
    <source>
        <strain evidence="5">OPF8</strain>
    </source>
</reference>
<dbReference type="Gene3D" id="3.40.630.30">
    <property type="match status" value="1"/>
</dbReference>
<dbReference type="PANTHER" id="PTHR43420">
    <property type="entry name" value="ACETYLTRANSFERASE"/>
    <property type="match status" value="1"/>
</dbReference>
<keyword evidence="5" id="KW-1185">Reference proteome</keyword>
<evidence type="ECO:0000256" key="2">
    <source>
        <dbReference type="ARBA" id="ARBA00023315"/>
    </source>
</evidence>
<dbReference type="HOGENOM" id="CLU_067049_1_1_2"/>
<dbReference type="Proteomes" id="UP000001686">
    <property type="component" value="Chromosome"/>
</dbReference>
<evidence type="ECO:0000313" key="4">
    <source>
        <dbReference type="EMBL" id="ACB07461.1"/>
    </source>
</evidence>
<keyword evidence="1" id="KW-0808">Transferase</keyword>
<dbReference type="InParanoid" id="B1L4T2"/>
<dbReference type="PROSITE" id="PS51186">
    <property type="entry name" value="GNAT"/>
    <property type="match status" value="1"/>
</dbReference>
<dbReference type="GO" id="GO:0008080">
    <property type="term" value="F:N-acetyltransferase activity"/>
    <property type="evidence" value="ECO:0000318"/>
    <property type="project" value="GO_Central"/>
</dbReference>
<sequence>MLSRYEVREMIVEIVSLTENNLIEAPEWEEYPFSCKYCTYWEFPREQKDSSKKEETLAKKLEWLRSARKAFGECGKIMYVDGKPVGYAQYAPPKMFPLSAEYPSGPPSEDAVLISCLFIAHKEYRGKGLGSLLLQSIVEDLKGRGVKAVETFARKNNTNNPSGPVELYLKNGFMIFRDDPEFPLMKLEL</sequence>
<dbReference type="eggNOG" id="arCOG00826">
    <property type="taxonomic scope" value="Archaea"/>
</dbReference>
<accession>B1L4T2</accession>
<dbReference type="EnsemblBacteria" id="ACB07461">
    <property type="protein sequence ID" value="ACB07461"/>
    <property type="gene ID" value="Kcr_0711"/>
</dbReference>
<evidence type="ECO:0000256" key="1">
    <source>
        <dbReference type="ARBA" id="ARBA00022679"/>
    </source>
</evidence>
<evidence type="ECO:0000313" key="5">
    <source>
        <dbReference type="Proteomes" id="UP000001686"/>
    </source>
</evidence>
<dbReference type="InterPro" id="IPR050680">
    <property type="entry name" value="YpeA/RimI_acetyltransf"/>
</dbReference>
<protein>
    <submittedName>
        <fullName evidence="4">GCN5-related N-acetyltransferase</fullName>
    </submittedName>
</protein>
<keyword evidence="2" id="KW-0012">Acyltransferase</keyword>
<dbReference type="EMBL" id="CP000968">
    <property type="protein sequence ID" value="ACB07461.1"/>
    <property type="molecule type" value="Genomic_DNA"/>
</dbReference>
<dbReference type="STRING" id="374847.Kcr_0711"/>
<organism evidence="4 5">
    <name type="scientific">Korarchaeum cryptofilum (strain OPF8)</name>
    <dbReference type="NCBI Taxonomy" id="374847"/>
    <lineage>
        <taxon>Archaea</taxon>
        <taxon>Thermoproteota</taxon>
        <taxon>Candidatus Korarchaeia</taxon>
        <taxon>Candidatus Korarchaeales</taxon>
        <taxon>Candidatus Korarchaeaceae</taxon>
        <taxon>Candidatus Korarchaeum</taxon>
    </lineage>
</organism>
<evidence type="ECO:0000259" key="3">
    <source>
        <dbReference type="PROSITE" id="PS51186"/>
    </source>
</evidence>
<dbReference type="CDD" id="cd04301">
    <property type="entry name" value="NAT_SF"/>
    <property type="match status" value="1"/>
</dbReference>
<dbReference type="KEGG" id="kcr:Kcr_0711"/>
<dbReference type="AlphaFoldDB" id="B1L4T2"/>
<dbReference type="PANTHER" id="PTHR43420:SF12">
    <property type="entry name" value="N-ACETYLTRANSFERASE DOMAIN-CONTAINING PROTEIN"/>
    <property type="match status" value="1"/>
</dbReference>
<feature type="domain" description="N-acetyltransferase" evidence="3">
    <location>
        <begin position="12"/>
        <end position="189"/>
    </location>
</feature>
<proteinExistence type="predicted"/>
<dbReference type="PhylomeDB" id="B1L4T2"/>
<dbReference type="InterPro" id="IPR016181">
    <property type="entry name" value="Acyl_CoA_acyltransferase"/>
</dbReference>